<dbReference type="EMBL" id="WSRP01000023">
    <property type="protein sequence ID" value="MVX57171.1"/>
    <property type="molecule type" value="Genomic_DNA"/>
</dbReference>
<dbReference type="AlphaFoldDB" id="A0A6L6YNZ0"/>
<dbReference type="InterPro" id="IPR029069">
    <property type="entry name" value="HotDog_dom_sf"/>
</dbReference>
<accession>A0A6L6YNZ0</accession>
<dbReference type="Proteomes" id="UP000472580">
    <property type="component" value="Unassembled WGS sequence"/>
</dbReference>
<comment type="similarity">
    <text evidence="1">Belongs to the 4-hydroxybenzoyl-CoA thioesterase family.</text>
</comment>
<protein>
    <submittedName>
        <fullName evidence="3">Acyl-CoA thioesterase</fullName>
    </submittedName>
</protein>
<gene>
    <name evidence="3" type="ORF">E5987_08115</name>
</gene>
<dbReference type="GO" id="GO:0047617">
    <property type="term" value="F:fatty acyl-CoA hydrolase activity"/>
    <property type="evidence" value="ECO:0007669"/>
    <property type="project" value="TreeGrafter"/>
</dbReference>
<evidence type="ECO:0000256" key="1">
    <source>
        <dbReference type="ARBA" id="ARBA00005953"/>
    </source>
</evidence>
<sequence>MLRIYRLPITVTEDCIDVLGHTNNKEYLRWMEEAAISHSDALGWNMERYLKLGAAFAATVHKIHYLRPTHVGDELIMNTWVETLEKTISRRAFYLTRGGKVCMNGTTEWTFINLKTGRAEEIPPEVAEAFPIVPKGDPLLRENGIRWLEIP</sequence>
<evidence type="ECO:0000313" key="4">
    <source>
        <dbReference type="Proteomes" id="UP000472580"/>
    </source>
</evidence>
<dbReference type="CDD" id="cd00586">
    <property type="entry name" value="4HBT"/>
    <property type="match status" value="1"/>
</dbReference>
<dbReference type="Pfam" id="PF13279">
    <property type="entry name" value="4HBT_2"/>
    <property type="match status" value="1"/>
</dbReference>
<dbReference type="RefSeq" id="WP_160335597.1">
    <property type="nucleotide sequence ID" value="NZ_CALPCR010000006.1"/>
</dbReference>
<dbReference type="PANTHER" id="PTHR31793:SF27">
    <property type="entry name" value="NOVEL THIOESTERASE SUPERFAMILY DOMAIN AND SAPOSIN A-TYPE DOMAIN CONTAINING PROTEIN (0610012H03RIK)"/>
    <property type="match status" value="1"/>
</dbReference>
<dbReference type="OrthoDB" id="9801517at2"/>
<evidence type="ECO:0000313" key="3">
    <source>
        <dbReference type="EMBL" id="MVX57171.1"/>
    </source>
</evidence>
<organism evidence="3 4">
    <name type="scientific">Parasutterella muris</name>
    <dbReference type="NCBI Taxonomy" id="2565572"/>
    <lineage>
        <taxon>Bacteria</taxon>
        <taxon>Pseudomonadati</taxon>
        <taxon>Pseudomonadota</taxon>
        <taxon>Betaproteobacteria</taxon>
        <taxon>Burkholderiales</taxon>
        <taxon>Sutterellaceae</taxon>
        <taxon>Parasutterella</taxon>
    </lineage>
</organism>
<proteinExistence type="inferred from homology"/>
<dbReference type="Gene3D" id="3.10.129.10">
    <property type="entry name" value="Hotdog Thioesterase"/>
    <property type="match status" value="1"/>
</dbReference>
<keyword evidence="4" id="KW-1185">Reference proteome</keyword>
<comment type="caution">
    <text evidence="3">The sequence shown here is derived from an EMBL/GenBank/DDBJ whole genome shotgun (WGS) entry which is preliminary data.</text>
</comment>
<name>A0A6L6YNZ0_9BURK</name>
<reference evidence="3 4" key="1">
    <citation type="submission" date="2019-12" db="EMBL/GenBank/DDBJ databases">
        <title>Microbes associate with the intestines of laboratory mice.</title>
        <authorList>
            <person name="Navarre W."/>
            <person name="Wong E."/>
        </authorList>
    </citation>
    <scope>NUCLEOTIDE SEQUENCE [LARGE SCALE GENOMIC DNA]</scope>
    <source>
        <strain evidence="3 4">NM82_D38</strain>
    </source>
</reference>
<dbReference type="SUPFAM" id="SSF54637">
    <property type="entry name" value="Thioesterase/thiol ester dehydrase-isomerase"/>
    <property type="match status" value="1"/>
</dbReference>
<dbReference type="InterPro" id="IPR050563">
    <property type="entry name" value="4-hydroxybenzoyl-CoA_TE"/>
</dbReference>
<evidence type="ECO:0000256" key="2">
    <source>
        <dbReference type="ARBA" id="ARBA00022801"/>
    </source>
</evidence>
<dbReference type="PANTHER" id="PTHR31793">
    <property type="entry name" value="4-HYDROXYBENZOYL-COA THIOESTERASE FAMILY MEMBER"/>
    <property type="match status" value="1"/>
</dbReference>
<keyword evidence="2" id="KW-0378">Hydrolase</keyword>